<gene>
    <name evidence="2" type="ORF">BLM47_05090</name>
</gene>
<evidence type="ECO:0000313" key="2">
    <source>
        <dbReference type="EMBL" id="PDO10879.1"/>
    </source>
</evidence>
<comment type="caution">
    <text evidence="2">The sequence shown here is derived from an EMBL/GenBank/DDBJ whole genome shotgun (WGS) entry which is preliminary data.</text>
</comment>
<reference evidence="2 3" key="1">
    <citation type="submission" date="2016-12" db="EMBL/GenBank/DDBJ databases">
        <title>Candidatus Reconcilibacillus cellulovorans genome.</title>
        <authorList>
            <person name="Kolinko S."/>
            <person name="Wu Y.-W."/>
            <person name="Tachea F."/>
            <person name="Denzel E."/>
            <person name="Hiras J."/>
            <person name="Baecker N."/>
            <person name="Chan L.J."/>
            <person name="Eichorst S.A."/>
            <person name="Frey D."/>
            <person name="Adams P.D."/>
            <person name="Pray T."/>
            <person name="Tanjore D."/>
            <person name="Petzold C.J."/>
            <person name="Gladden J.M."/>
            <person name="Simmons B.A."/>
            <person name="Singer S.W."/>
        </authorList>
    </citation>
    <scope>NUCLEOTIDE SEQUENCE [LARGE SCALE GENOMIC DNA]</scope>
    <source>
        <strain evidence="2">JTherm</strain>
    </source>
</reference>
<accession>A0A2A6E239</accession>
<sequence>MRGGDIYVVWGILIGLGIWAYFGLKRRLSDASEHPVPTDEEPAVSDETALGLLREHGYEIVAGKRKVPIHIDAGGQSLSSRLFIDAVARKDDETFVVRIARPRKPMEWTGSSVRDHLLVYALLYDDADGVLYVDPESRTVRTVRFELDR</sequence>
<dbReference type="AlphaFoldDB" id="A0A2A6E239"/>
<evidence type="ECO:0000256" key="1">
    <source>
        <dbReference type="SAM" id="Phobius"/>
    </source>
</evidence>
<feature type="transmembrane region" description="Helical" evidence="1">
    <location>
        <begin position="6"/>
        <end position="24"/>
    </location>
</feature>
<protein>
    <submittedName>
        <fullName evidence="2">Uncharacterized protein</fullName>
    </submittedName>
</protein>
<organism evidence="2 3">
    <name type="scientific">Candidatus Reconcilbacillus cellulovorans</name>
    <dbReference type="NCBI Taxonomy" id="1906605"/>
    <lineage>
        <taxon>Bacteria</taxon>
        <taxon>Bacillati</taxon>
        <taxon>Bacillota</taxon>
        <taxon>Bacilli</taxon>
        <taxon>Bacillales</taxon>
        <taxon>Paenibacillaceae</taxon>
        <taxon>Candidatus Reconcilbacillus</taxon>
    </lineage>
</organism>
<name>A0A2A6E239_9BACL</name>
<proteinExistence type="predicted"/>
<dbReference type="Proteomes" id="UP000243688">
    <property type="component" value="Unassembled WGS sequence"/>
</dbReference>
<dbReference type="EMBL" id="MOXJ01000008">
    <property type="protein sequence ID" value="PDO10879.1"/>
    <property type="molecule type" value="Genomic_DNA"/>
</dbReference>
<keyword evidence="1" id="KW-0812">Transmembrane</keyword>
<keyword evidence="1" id="KW-1133">Transmembrane helix</keyword>
<keyword evidence="1" id="KW-0472">Membrane</keyword>
<evidence type="ECO:0000313" key="3">
    <source>
        <dbReference type="Proteomes" id="UP000243688"/>
    </source>
</evidence>